<dbReference type="InterPro" id="IPR000468">
    <property type="entry name" value="Barstar"/>
</dbReference>
<dbReference type="Gene3D" id="3.30.370.10">
    <property type="entry name" value="Barstar-like"/>
    <property type="match status" value="1"/>
</dbReference>
<evidence type="ECO:0000256" key="1">
    <source>
        <dbReference type="ARBA" id="ARBA00006845"/>
    </source>
</evidence>
<proteinExistence type="inferred from homology"/>
<comment type="similarity">
    <text evidence="1">Belongs to the barstar family.</text>
</comment>
<reference evidence="3 4" key="1">
    <citation type="submission" date="2019-10" db="EMBL/GenBank/DDBJ databases">
        <title>Draft Genome Assembly of Rhodococcus zopfii DSM44189.</title>
        <authorList>
            <person name="Sutton J.M."/>
            <person name="Akob D.M."/>
            <person name="Bushman T.J."/>
        </authorList>
    </citation>
    <scope>NUCLEOTIDE SEQUENCE [LARGE SCALE GENOMIC DNA]</scope>
    <source>
        <strain evidence="3 4">DSM 44189</strain>
    </source>
</reference>
<name>A0ABU3WUC3_9NOCA</name>
<dbReference type="InterPro" id="IPR035905">
    <property type="entry name" value="Barstar-like_sf"/>
</dbReference>
<evidence type="ECO:0000259" key="2">
    <source>
        <dbReference type="Pfam" id="PF01337"/>
    </source>
</evidence>
<accession>A0ABU3WUC3</accession>
<organism evidence="3 4">
    <name type="scientific">Rhodococcus zopfii</name>
    <dbReference type="NCBI Taxonomy" id="43772"/>
    <lineage>
        <taxon>Bacteria</taxon>
        <taxon>Bacillati</taxon>
        <taxon>Actinomycetota</taxon>
        <taxon>Actinomycetes</taxon>
        <taxon>Mycobacteriales</taxon>
        <taxon>Nocardiaceae</taxon>
        <taxon>Rhodococcus</taxon>
    </lineage>
</organism>
<keyword evidence="4" id="KW-1185">Reference proteome</keyword>
<sequence length="334" mass="36038">MVRTAVFDPTDKDGFIEQRQRFDWTLLQNGTVFRYEAAFHLDSACDRLAALGYLVHRIDGDDWTSTGDMYDAFARAMSYDPDYGRGPDAFVDTLRDVAAFTFGSDPSSTGTVLGLRAQYSTMHGALVPFNRKLNERNQRKGIILFHPISPRRASLATVGALIILTGCNSPETGIRDQVEQMNSLPPGTVAAVTIGPGVLPMPDNSKTTVVTFDDKGGITGQLSGSAITSSASVGWPGGLTTANASSLTTLTFSDKITVEIDENMLEGASSRPGSNGSLFWFNTAQPDGPEVPYRNNYVVTSPDTLPRLQSVPGIIEREATAEISLTALWSLSKK</sequence>
<dbReference type="SUPFAM" id="SSF52038">
    <property type="entry name" value="Barstar-related"/>
    <property type="match status" value="1"/>
</dbReference>
<evidence type="ECO:0000313" key="4">
    <source>
        <dbReference type="Proteomes" id="UP001275440"/>
    </source>
</evidence>
<comment type="caution">
    <text evidence="3">The sequence shown here is derived from an EMBL/GenBank/DDBJ whole genome shotgun (WGS) entry which is preliminary data.</text>
</comment>
<dbReference type="Pfam" id="PF01337">
    <property type="entry name" value="Barstar"/>
    <property type="match status" value="1"/>
</dbReference>
<gene>
    <name evidence="3" type="ORF">F8M49_23510</name>
</gene>
<dbReference type="EMBL" id="WBMO01000005">
    <property type="protein sequence ID" value="MDV2477611.1"/>
    <property type="molecule type" value="Genomic_DNA"/>
</dbReference>
<feature type="domain" description="Barstar (barnase inhibitor)" evidence="2">
    <location>
        <begin position="55"/>
        <end position="97"/>
    </location>
</feature>
<protein>
    <submittedName>
        <fullName evidence="3">Barstar family protein</fullName>
    </submittedName>
</protein>
<evidence type="ECO:0000313" key="3">
    <source>
        <dbReference type="EMBL" id="MDV2477611.1"/>
    </source>
</evidence>
<dbReference type="Proteomes" id="UP001275440">
    <property type="component" value="Unassembled WGS sequence"/>
</dbReference>